<gene>
    <name evidence="1" type="ORF">DJ66_0047</name>
</gene>
<protein>
    <submittedName>
        <fullName evidence="1">Uncharacterized protein</fullName>
    </submittedName>
</protein>
<reference evidence="1 2" key="1">
    <citation type="journal article" date="2015" name="Phytopathology">
        <title>Genomes of Candidatus Liberibacter solanacearum haplotype A from New Zealand and the USA suggest significant genome plasticity in the species.</title>
        <authorList>
            <person name="Thompson S.M."/>
            <person name="Johnson C.P."/>
            <person name="Lu A.Y."/>
            <person name="Frampton R.A."/>
            <person name="Sullivan K.L."/>
            <person name="Fiers M.W."/>
            <person name="Crowhurst R.N."/>
            <person name="Pitman A.R."/>
            <person name="Scott I."/>
            <person name="Gudmestad N.C."/>
            <person name="Smith G.R."/>
        </authorList>
    </citation>
    <scope>NUCLEOTIDE SEQUENCE [LARGE SCALE GENOMIC DNA]</scope>
    <source>
        <strain evidence="1 2">LsoNZ1</strain>
    </source>
</reference>
<evidence type="ECO:0000313" key="2">
    <source>
        <dbReference type="Proteomes" id="UP000033731"/>
    </source>
</evidence>
<name>A0A0F4VP43_9HYPH</name>
<comment type="caution">
    <text evidence="1">The sequence shown here is derived from an EMBL/GenBank/DDBJ whole genome shotgun (WGS) entry which is preliminary data.</text>
</comment>
<dbReference type="EMBL" id="JMTK01000001">
    <property type="protein sequence ID" value="KJZ82447.1"/>
    <property type="molecule type" value="Genomic_DNA"/>
</dbReference>
<organism evidence="1 2">
    <name type="scientific">Candidatus Liberibacter solanacearum</name>
    <dbReference type="NCBI Taxonomy" id="556287"/>
    <lineage>
        <taxon>Bacteria</taxon>
        <taxon>Pseudomonadati</taxon>
        <taxon>Pseudomonadota</taxon>
        <taxon>Alphaproteobacteria</taxon>
        <taxon>Hyphomicrobiales</taxon>
        <taxon>Rhizobiaceae</taxon>
        <taxon>Liberibacter</taxon>
    </lineage>
</organism>
<dbReference type="AlphaFoldDB" id="A0A0F4VP43"/>
<accession>A0A0F4VP43</accession>
<dbReference type="PATRIC" id="fig|556287.9.peg.49"/>
<keyword evidence="2" id="KW-1185">Reference proteome</keyword>
<evidence type="ECO:0000313" key="1">
    <source>
        <dbReference type="EMBL" id="KJZ82447.1"/>
    </source>
</evidence>
<sequence length="42" mass="4709">MGEGLSAFASVLIKKSKRSSYECKRWVFVARKKSGAELSVWS</sequence>
<dbReference type="Proteomes" id="UP000033731">
    <property type="component" value="Unassembled WGS sequence"/>
</dbReference>
<dbReference type="RefSeq" id="WP_280135983.1">
    <property type="nucleotide sequence ID" value="NZ_JMTK01000001.1"/>
</dbReference>
<proteinExistence type="predicted"/>